<dbReference type="SMART" id="SM00267">
    <property type="entry name" value="GGDEF"/>
    <property type="match status" value="1"/>
</dbReference>
<keyword evidence="6" id="KW-1185">Reference proteome</keyword>
<name>A0A2U2HN63_9BURK</name>
<reference evidence="5 6" key="1">
    <citation type="submission" date="2018-04" db="EMBL/GenBank/DDBJ databases">
        <title>Massilia violaceinigra sp. nov., a novel purple-pigmented bacterium isolated from Tianshan glacier, Xinjiang, China.</title>
        <authorList>
            <person name="Wang H."/>
        </authorList>
    </citation>
    <scope>NUCLEOTIDE SEQUENCE [LARGE SCALE GENOMIC DNA]</scope>
    <source>
        <strain evidence="5 6">B448-2</strain>
    </source>
</reference>
<dbReference type="GO" id="GO:0052621">
    <property type="term" value="F:diguanylate cyclase activity"/>
    <property type="evidence" value="ECO:0007669"/>
    <property type="project" value="UniProtKB-EC"/>
</dbReference>
<dbReference type="SUPFAM" id="SSF55073">
    <property type="entry name" value="Nucleotide cyclase"/>
    <property type="match status" value="1"/>
</dbReference>
<dbReference type="InterPro" id="IPR021800">
    <property type="entry name" value="DUF3369"/>
</dbReference>
<dbReference type="AlphaFoldDB" id="A0A2U2HN63"/>
<evidence type="ECO:0000313" key="6">
    <source>
        <dbReference type="Proteomes" id="UP000241421"/>
    </source>
</evidence>
<dbReference type="InterPro" id="IPR029787">
    <property type="entry name" value="Nucleotide_cyclase"/>
</dbReference>
<dbReference type="InterPro" id="IPR043128">
    <property type="entry name" value="Rev_trsase/Diguanyl_cyclase"/>
</dbReference>
<organism evidence="5 6">
    <name type="scientific">Massilia glaciei</name>
    <dbReference type="NCBI Taxonomy" id="1524097"/>
    <lineage>
        <taxon>Bacteria</taxon>
        <taxon>Pseudomonadati</taxon>
        <taxon>Pseudomonadota</taxon>
        <taxon>Betaproteobacteria</taxon>
        <taxon>Burkholderiales</taxon>
        <taxon>Oxalobacteraceae</taxon>
        <taxon>Telluria group</taxon>
        <taxon>Massilia</taxon>
    </lineage>
</organism>
<dbReference type="EC" id="2.7.7.65" evidence="1"/>
<gene>
    <name evidence="5" type="ORF">C7C56_009670</name>
</gene>
<dbReference type="PROSITE" id="PS50887">
    <property type="entry name" value="GGDEF"/>
    <property type="match status" value="1"/>
</dbReference>
<dbReference type="FunFam" id="3.30.70.270:FF:000001">
    <property type="entry name" value="Diguanylate cyclase domain protein"/>
    <property type="match status" value="1"/>
</dbReference>
<sequence>MENERAGLDLVSYIRDELRNKDVRIILRTGQPGQAPEKEVIIKYDINDYKQKSELTVDRLFTSLIAALRSYEDLVTISNSRQGLQDILEGSGQLFRNQSVHQFLSGVLTQINAIFHLGDDAMLYVRNLASPGGEEKVMAASGKYDSYMGQASSSSAFPSMVRAAIADTLARKASSYEPGRFSIYFYSASVYEIVIYIDSGRELNTLDIEMIDIYCANVSLGLANADLLETLEAKVVGRTCELAQANAGLEQRTRELESANDQLRQMAMTDPLTGIFNRRYLLDMGTKLFSLANRYNWDLSVLLIDIDHFKAINDTHGHAAGDAALIQLAGLVRKRLRDSDVFGRIGGEEFVVIAPSTNAAAAAQLSQRLMETLAAADIGWEGIALKFTVSIGIACSDRADKSIEATMARADSAMYQAKHAGRNRYVLIEAPVDPRMVG</sequence>
<feature type="domain" description="GGDEF" evidence="4">
    <location>
        <begin position="297"/>
        <end position="430"/>
    </location>
</feature>
<comment type="caution">
    <text evidence="5">The sequence shown here is derived from an EMBL/GenBank/DDBJ whole genome shotgun (WGS) entry which is preliminary data.</text>
</comment>
<dbReference type="EMBL" id="PXWF02000132">
    <property type="protein sequence ID" value="PWF48855.1"/>
    <property type="molecule type" value="Genomic_DNA"/>
</dbReference>
<comment type="catalytic activity">
    <reaction evidence="2">
        <text>2 GTP = 3',3'-c-di-GMP + 2 diphosphate</text>
        <dbReference type="Rhea" id="RHEA:24898"/>
        <dbReference type="ChEBI" id="CHEBI:33019"/>
        <dbReference type="ChEBI" id="CHEBI:37565"/>
        <dbReference type="ChEBI" id="CHEBI:58805"/>
        <dbReference type="EC" id="2.7.7.65"/>
    </reaction>
</comment>
<dbReference type="PANTHER" id="PTHR45138:SF9">
    <property type="entry name" value="DIGUANYLATE CYCLASE DGCM-RELATED"/>
    <property type="match status" value="1"/>
</dbReference>
<keyword evidence="3" id="KW-0175">Coiled coil</keyword>
<dbReference type="NCBIfam" id="TIGR00254">
    <property type="entry name" value="GGDEF"/>
    <property type="match status" value="1"/>
</dbReference>
<dbReference type="Proteomes" id="UP000241421">
    <property type="component" value="Unassembled WGS sequence"/>
</dbReference>
<feature type="coiled-coil region" evidence="3">
    <location>
        <begin position="242"/>
        <end position="269"/>
    </location>
</feature>
<evidence type="ECO:0000256" key="1">
    <source>
        <dbReference type="ARBA" id="ARBA00012528"/>
    </source>
</evidence>
<accession>A0A2U2HN63</accession>
<dbReference type="Pfam" id="PF00990">
    <property type="entry name" value="GGDEF"/>
    <property type="match status" value="1"/>
</dbReference>
<dbReference type="Pfam" id="PF11849">
    <property type="entry name" value="DUF3369"/>
    <property type="match status" value="1"/>
</dbReference>
<protein>
    <recommendedName>
        <fullName evidence="1">diguanylate cyclase</fullName>
        <ecNumber evidence="1">2.7.7.65</ecNumber>
    </recommendedName>
</protein>
<evidence type="ECO:0000259" key="4">
    <source>
        <dbReference type="PROSITE" id="PS50887"/>
    </source>
</evidence>
<proteinExistence type="predicted"/>
<evidence type="ECO:0000256" key="2">
    <source>
        <dbReference type="ARBA" id="ARBA00034247"/>
    </source>
</evidence>
<evidence type="ECO:0000256" key="3">
    <source>
        <dbReference type="SAM" id="Coils"/>
    </source>
</evidence>
<dbReference type="InterPro" id="IPR050469">
    <property type="entry name" value="Diguanylate_Cyclase"/>
</dbReference>
<dbReference type="PANTHER" id="PTHR45138">
    <property type="entry name" value="REGULATORY COMPONENTS OF SENSORY TRANSDUCTION SYSTEM"/>
    <property type="match status" value="1"/>
</dbReference>
<dbReference type="InterPro" id="IPR000160">
    <property type="entry name" value="GGDEF_dom"/>
</dbReference>
<dbReference type="Gene3D" id="3.30.70.270">
    <property type="match status" value="1"/>
</dbReference>
<dbReference type="CDD" id="cd01949">
    <property type="entry name" value="GGDEF"/>
    <property type="match status" value="1"/>
</dbReference>
<evidence type="ECO:0000313" key="5">
    <source>
        <dbReference type="EMBL" id="PWF48855.1"/>
    </source>
</evidence>